<gene>
    <name evidence="6" type="primary">TSN8</name>
</gene>
<accession>C3KJ82</accession>
<dbReference type="GO" id="GO:0016020">
    <property type="term" value="C:membrane"/>
    <property type="evidence" value="ECO:0007669"/>
    <property type="project" value="UniProtKB-SubCell"/>
</dbReference>
<protein>
    <submittedName>
        <fullName evidence="6">Tetraspanin-8</fullName>
    </submittedName>
</protein>
<dbReference type="SUPFAM" id="SSF48652">
    <property type="entry name" value="Tetraspanin"/>
    <property type="match status" value="1"/>
</dbReference>
<dbReference type="Gene3D" id="1.10.1450.10">
    <property type="entry name" value="Tetraspanin"/>
    <property type="match status" value="1"/>
</dbReference>
<evidence type="ECO:0000313" key="6">
    <source>
        <dbReference type="EMBL" id="ACQ58704.1"/>
    </source>
</evidence>
<dbReference type="EMBL" id="BT082997">
    <property type="protein sequence ID" value="ACQ58704.1"/>
    <property type="molecule type" value="mRNA"/>
</dbReference>
<dbReference type="AlphaFoldDB" id="C3KJ82"/>
<keyword evidence="4 5" id="KW-0472">Membrane</keyword>
<feature type="transmembrane region" description="Helical" evidence="5">
    <location>
        <begin position="77"/>
        <end position="95"/>
    </location>
</feature>
<reference evidence="6" key="1">
    <citation type="submission" date="2009-05" db="EMBL/GenBank/DDBJ databases">
        <title>Anoplopoma fimbria ESTs and full-length cDNAs.</title>
        <authorList>
            <person name="Messmer A."/>
            <person name="Rondeau E."/>
            <person name="Sanderson D."/>
            <person name="Cooper G."/>
            <person name="Leong J."/>
            <person name="Koop B.F."/>
        </authorList>
    </citation>
    <scope>NUCLEOTIDE SEQUENCE</scope>
    <source>
        <tissue evidence="6">Brain</tissue>
    </source>
</reference>
<proteinExistence type="evidence at transcript level"/>
<dbReference type="Pfam" id="PF00335">
    <property type="entry name" value="Tetraspanin"/>
    <property type="match status" value="1"/>
</dbReference>
<comment type="subcellular location">
    <subcellularLocation>
        <location evidence="1">Membrane</location>
        <topology evidence="1">Multi-pass membrane protein</topology>
    </subcellularLocation>
</comment>
<evidence type="ECO:0000256" key="4">
    <source>
        <dbReference type="ARBA" id="ARBA00023136"/>
    </source>
</evidence>
<feature type="transmembrane region" description="Helical" evidence="5">
    <location>
        <begin position="52"/>
        <end position="70"/>
    </location>
</feature>
<evidence type="ECO:0000256" key="1">
    <source>
        <dbReference type="ARBA" id="ARBA00004141"/>
    </source>
</evidence>
<dbReference type="InterPro" id="IPR018499">
    <property type="entry name" value="Tetraspanin/Peripherin"/>
</dbReference>
<dbReference type="InterPro" id="IPR008952">
    <property type="entry name" value="Tetraspanin_EC2_sf"/>
</dbReference>
<evidence type="ECO:0000256" key="3">
    <source>
        <dbReference type="ARBA" id="ARBA00022989"/>
    </source>
</evidence>
<evidence type="ECO:0000256" key="2">
    <source>
        <dbReference type="ARBA" id="ARBA00022692"/>
    </source>
</evidence>
<sequence>MGKVNVCLKRSYIIVISLIAMLGALMLAFTLFSHGLLHEEDEIESMLPGLHVMYVLSIISLILTIIGLYGACKEKKWALIMFAVGMILGSLFWITCEIQGLAERPKVIEDLNKEYLQMLPLNNASEVATDSLKAAQIEFQCCGLDQGYLDWGYNIPESCLCTKEPTNPCGSSQKQQPV</sequence>
<keyword evidence="3 5" id="KW-1133">Transmembrane helix</keyword>
<organism evidence="6">
    <name type="scientific">Anoplopoma fimbria</name>
    <name type="common">Sablefish</name>
    <dbReference type="NCBI Taxonomy" id="229290"/>
    <lineage>
        <taxon>Eukaryota</taxon>
        <taxon>Metazoa</taxon>
        <taxon>Chordata</taxon>
        <taxon>Craniata</taxon>
        <taxon>Vertebrata</taxon>
        <taxon>Euteleostomi</taxon>
        <taxon>Actinopterygii</taxon>
        <taxon>Neopterygii</taxon>
        <taxon>Teleostei</taxon>
        <taxon>Neoteleostei</taxon>
        <taxon>Acanthomorphata</taxon>
        <taxon>Eupercaria</taxon>
        <taxon>Perciformes</taxon>
        <taxon>Cottioidei</taxon>
        <taxon>Anoplopomatales</taxon>
        <taxon>Anoplopomatidae</taxon>
        <taxon>Anoplopoma</taxon>
    </lineage>
</organism>
<feature type="transmembrane region" description="Helical" evidence="5">
    <location>
        <begin position="12"/>
        <end position="32"/>
    </location>
</feature>
<keyword evidence="2 5" id="KW-0812">Transmembrane</keyword>
<evidence type="ECO:0000256" key="5">
    <source>
        <dbReference type="SAM" id="Phobius"/>
    </source>
</evidence>
<name>C3KJ82_ANOFI</name>